<name>A0A485L3L5_9STRA</name>
<evidence type="ECO:0000313" key="2">
    <source>
        <dbReference type="EMBL" id="VFT92200.1"/>
    </source>
</evidence>
<dbReference type="PANTHER" id="PTHR40855">
    <property type="entry name" value="DIOX_N DOMAIN-CONTAINING PROTEIN"/>
    <property type="match status" value="1"/>
</dbReference>
<evidence type="ECO:0000313" key="3">
    <source>
        <dbReference type="Proteomes" id="UP000332933"/>
    </source>
</evidence>
<reference evidence="1" key="2">
    <citation type="submission" date="2019-06" db="EMBL/GenBank/DDBJ databases">
        <title>Genomics analysis of Aphanomyces spp. identifies a new class of oomycete effector associated with host adaptation.</title>
        <authorList>
            <person name="Gaulin E."/>
        </authorList>
    </citation>
    <scope>NUCLEOTIDE SEQUENCE</scope>
    <source>
        <strain evidence="1">CBS 578.67</strain>
    </source>
</reference>
<organism evidence="2 3">
    <name type="scientific">Aphanomyces stellatus</name>
    <dbReference type="NCBI Taxonomy" id="120398"/>
    <lineage>
        <taxon>Eukaryota</taxon>
        <taxon>Sar</taxon>
        <taxon>Stramenopiles</taxon>
        <taxon>Oomycota</taxon>
        <taxon>Saprolegniomycetes</taxon>
        <taxon>Saprolegniales</taxon>
        <taxon>Verrucalvaceae</taxon>
        <taxon>Aphanomyces</taxon>
    </lineage>
</organism>
<dbReference type="PANTHER" id="PTHR40855:SF1">
    <property type="entry name" value="CLAVAMINATE SYNTHASE-LIKE PROTEIN"/>
    <property type="match status" value="1"/>
</dbReference>
<dbReference type="Proteomes" id="UP000332933">
    <property type="component" value="Unassembled WGS sequence"/>
</dbReference>
<protein>
    <submittedName>
        <fullName evidence="2">Aste57867_15396 protein</fullName>
    </submittedName>
</protein>
<dbReference type="OrthoDB" id="65473at2759"/>
<sequence length="182" mass="19171">MAGQGFADWVDSGIHAPAVLHGMVMPHTAPASVVRAWIGEMFLPPTTHRMLNSGMEFATFNAATTRFLVEGLVDDSVATLGCPVGRVLTASDNSCKLGLWVPGKGSTATKDECMKTCNNQHLADKCKVMKCVQKGTTNGVDCWMVCVPHLAANECPAPGQEMCSGQDLICQGDDAPADGSSD</sequence>
<dbReference type="EMBL" id="VJMH01005669">
    <property type="protein sequence ID" value="KAF0693662.1"/>
    <property type="molecule type" value="Genomic_DNA"/>
</dbReference>
<gene>
    <name evidence="2" type="primary">Aste57867_15396</name>
    <name evidence="1" type="ORF">As57867_015340</name>
    <name evidence="2" type="ORF">ASTE57867_15396</name>
</gene>
<evidence type="ECO:0000313" key="1">
    <source>
        <dbReference type="EMBL" id="KAF0693662.1"/>
    </source>
</evidence>
<dbReference type="AlphaFoldDB" id="A0A485L3L5"/>
<proteinExistence type="predicted"/>
<reference evidence="2 3" key="1">
    <citation type="submission" date="2019-03" db="EMBL/GenBank/DDBJ databases">
        <authorList>
            <person name="Gaulin E."/>
            <person name="Dumas B."/>
        </authorList>
    </citation>
    <scope>NUCLEOTIDE SEQUENCE [LARGE SCALE GENOMIC DNA]</scope>
    <source>
        <strain evidence="2">CBS 568.67</strain>
    </source>
</reference>
<accession>A0A485L3L5</accession>
<dbReference type="EMBL" id="CAADRA010005690">
    <property type="protein sequence ID" value="VFT92200.1"/>
    <property type="molecule type" value="Genomic_DNA"/>
</dbReference>
<keyword evidence="3" id="KW-1185">Reference proteome</keyword>